<sequence>MMTAIQLWFSSWTAKDLEHLIAEIIAFYFCLTSAFGKVIKEFKWKKVKANSKGTQMVINQREFDGAQED</sequence>
<protein>
    <submittedName>
        <fullName evidence="2">Uncharacterized protein</fullName>
    </submittedName>
</protein>
<gene>
    <name evidence="2" type="ORF">GSOID_T00013324001</name>
</gene>
<dbReference type="InParanoid" id="E4WZG7"/>
<accession>E4WZG7</accession>
<keyword evidence="1" id="KW-1133">Transmembrane helix</keyword>
<reference evidence="2" key="1">
    <citation type="journal article" date="2010" name="Science">
        <title>Plasticity of animal genome architecture unmasked by rapid evolution of a pelagic tunicate.</title>
        <authorList>
            <person name="Denoeud F."/>
            <person name="Henriet S."/>
            <person name="Mungpakdee S."/>
            <person name="Aury J.M."/>
            <person name="Da Silva C."/>
            <person name="Brinkmann H."/>
            <person name="Mikhaleva J."/>
            <person name="Olsen L.C."/>
            <person name="Jubin C."/>
            <person name="Canestro C."/>
            <person name="Bouquet J.M."/>
            <person name="Danks G."/>
            <person name="Poulain J."/>
            <person name="Campsteijn C."/>
            <person name="Adamski M."/>
            <person name="Cross I."/>
            <person name="Yadetie F."/>
            <person name="Muffato M."/>
            <person name="Louis A."/>
            <person name="Butcher S."/>
            <person name="Tsagkogeorga G."/>
            <person name="Konrad A."/>
            <person name="Singh S."/>
            <person name="Jensen M.F."/>
            <person name="Cong E.H."/>
            <person name="Eikeseth-Otteraa H."/>
            <person name="Noel B."/>
            <person name="Anthouard V."/>
            <person name="Porcel B.M."/>
            <person name="Kachouri-Lafond R."/>
            <person name="Nishino A."/>
            <person name="Ugolini M."/>
            <person name="Chourrout P."/>
            <person name="Nishida H."/>
            <person name="Aasland R."/>
            <person name="Huzurbazar S."/>
            <person name="Westhof E."/>
            <person name="Delsuc F."/>
            <person name="Lehrach H."/>
            <person name="Reinhardt R."/>
            <person name="Weissenbach J."/>
            <person name="Roy S.W."/>
            <person name="Artiguenave F."/>
            <person name="Postlethwait J.H."/>
            <person name="Manak J.R."/>
            <person name="Thompson E.M."/>
            <person name="Jaillon O."/>
            <person name="Du Pasquier L."/>
            <person name="Boudinot P."/>
            <person name="Liberles D.A."/>
            <person name="Volff J.N."/>
            <person name="Philippe H."/>
            <person name="Lenhard B."/>
            <person name="Roest Crollius H."/>
            <person name="Wincker P."/>
            <person name="Chourrout D."/>
        </authorList>
    </citation>
    <scope>NUCLEOTIDE SEQUENCE [LARGE SCALE GENOMIC DNA]</scope>
</reference>
<name>E4WZG7_OIKDI</name>
<evidence type="ECO:0000313" key="3">
    <source>
        <dbReference type="Proteomes" id="UP000001307"/>
    </source>
</evidence>
<dbReference type="Proteomes" id="UP000001307">
    <property type="component" value="Unassembled WGS sequence"/>
</dbReference>
<keyword evidence="1" id="KW-0472">Membrane</keyword>
<keyword evidence="3" id="KW-1185">Reference proteome</keyword>
<evidence type="ECO:0000256" key="1">
    <source>
        <dbReference type="SAM" id="Phobius"/>
    </source>
</evidence>
<evidence type="ECO:0000313" key="2">
    <source>
        <dbReference type="EMBL" id="CBY22563.1"/>
    </source>
</evidence>
<keyword evidence="1" id="KW-0812">Transmembrane</keyword>
<dbReference type="EMBL" id="FN653019">
    <property type="protein sequence ID" value="CBY22563.1"/>
    <property type="molecule type" value="Genomic_DNA"/>
</dbReference>
<proteinExistence type="predicted"/>
<organism evidence="2">
    <name type="scientific">Oikopleura dioica</name>
    <name type="common">Tunicate</name>
    <dbReference type="NCBI Taxonomy" id="34765"/>
    <lineage>
        <taxon>Eukaryota</taxon>
        <taxon>Metazoa</taxon>
        <taxon>Chordata</taxon>
        <taxon>Tunicata</taxon>
        <taxon>Appendicularia</taxon>
        <taxon>Copelata</taxon>
        <taxon>Oikopleuridae</taxon>
        <taxon>Oikopleura</taxon>
    </lineage>
</organism>
<dbReference type="AlphaFoldDB" id="E4WZG7"/>
<feature type="transmembrane region" description="Helical" evidence="1">
    <location>
        <begin position="20"/>
        <end position="39"/>
    </location>
</feature>